<evidence type="ECO:0000313" key="3">
    <source>
        <dbReference type="Proteomes" id="UP000070544"/>
    </source>
</evidence>
<protein>
    <submittedName>
        <fullName evidence="2">Uncharacterized protein</fullName>
    </submittedName>
</protein>
<organism evidence="2 3">
    <name type="scientific">Gonapodya prolifera (strain JEL478)</name>
    <name type="common">Monoblepharis prolifera</name>
    <dbReference type="NCBI Taxonomy" id="1344416"/>
    <lineage>
        <taxon>Eukaryota</taxon>
        <taxon>Fungi</taxon>
        <taxon>Fungi incertae sedis</taxon>
        <taxon>Chytridiomycota</taxon>
        <taxon>Chytridiomycota incertae sedis</taxon>
        <taxon>Monoblepharidomycetes</taxon>
        <taxon>Monoblepharidales</taxon>
        <taxon>Gonapodyaceae</taxon>
        <taxon>Gonapodya</taxon>
    </lineage>
</organism>
<feature type="compositionally biased region" description="Polar residues" evidence="1">
    <location>
        <begin position="38"/>
        <end position="56"/>
    </location>
</feature>
<feature type="region of interest" description="Disordered" evidence="1">
    <location>
        <begin position="281"/>
        <end position="333"/>
    </location>
</feature>
<evidence type="ECO:0000256" key="1">
    <source>
        <dbReference type="SAM" id="MobiDB-lite"/>
    </source>
</evidence>
<feature type="compositionally biased region" description="Polar residues" evidence="1">
    <location>
        <begin position="1"/>
        <end position="24"/>
    </location>
</feature>
<feature type="compositionally biased region" description="Polar residues" evidence="1">
    <location>
        <begin position="94"/>
        <end position="129"/>
    </location>
</feature>
<dbReference type="AlphaFoldDB" id="A0A139A7P9"/>
<feature type="region of interest" description="Disordered" evidence="1">
    <location>
        <begin position="1"/>
        <end position="226"/>
    </location>
</feature>
<dbReference type="Proteomes" id="UP000070544">
    <property type="component" value="Unassembled WGS sequence"/>
</dbReference>
<gene>
    <name evidence="2" type="ORF">M427DRAFT_389390</name>
</gene>
<feature type="compositionally biased region" description="Polar residues" evidence="1">
    <location>
        <begin position="187"/>
        <end position="200"/>
    </location>
</feature>
<feature type="compositionally biased region" description="Low complexity" evidence="1">
    <location>
        <begin position="287"/>
        <end position="297"/>
    </location>
</feature>
<evidence type="ECO:0000313" key="2">
    <source>
        <dbReference type="EMBL" id="KXS12831.1"/>
    </source>
</evidence>
<proteinExistence type="predicted"/>
<sequence>MTQVPPRSQSTKWQDSFANSTSAAGNPDSPVLPLPSAPSESSYLLSTSIPSGSLTSPPMPPKEINIPSSSRSSLSSPSPVSYRGKYSRVPSDVDLTQSPRDRSSPVTTDLMQDVYSSYSRGRGATNTGEVVTRGRFGESSETSRHTIPASEEVSRSLFDRAAAVASSGRGPTLVTQSPPTENVRPLPSSNRTYSNATRQNAPPPDRERSETNSSFSGTTGDRPLRQTVGWRAQEADVEADNTPVDYSNVLRNQGVTISQASLGTESISSALQTDYRNPMENTVAPRSSTVSSNSTMSAQPFARARSTFSGEGSTVSSVGQTSSSHPVSTSSSWRHLVGDPGTAGASASTPGVTCSYPQHLGRFAVLMVLTQAVSELGGTVSWEWACWGKGANGPVRLKSIIPNVQDTGSANSSLAFVPHVPQYSVSPSNPFFNAISQLDPLRYVKEYQGALDAAIKELEVSLYRLPRSFFRLRKRDTVSTCLAACRSRTS</sequence>
<feature type="compositionally biased region" description="Basic and acidic residues" evidence="1">
    <location>
        <begin position="135"/>
        <end position="144"/>
    </location>
</feature>
<feature type="compositionally biased region" description="Low complexity" evidence="1">
    <location>
        <begin position="67"/>
        <end position="81"/>
    </location>
</feature>
<keyword evidence="3" id="KW-1185">Reference proteome</keyword>
<reference evidence="2 3" key="1">
    <citation type="journal article" date="2015" name="Genome Biol. Evol.">
        <title>Phylogenomic analyses indicate that early fungi evolved digesting cell walls of algal ancestors of land plants.</title>
        <authorList>
            <person name="Chang Y."/>
            <person name="Wang S."/>
            <person name="Sekimoto S."/>
            <person name="Aerts A.L."/>
            <person name="Choi C."/>
            <person name="Clum A."/>
            <person name="LaButti K.M."/>
            <person name="Lindquist E.A."/>
            <person name="Yee Ngan C."/>
            <person name="Ohm R.A."/>
            <person name="Salamov A.A."/>
            <person name="Grigoriev I.V."/>
            <person name="Spatafora J.W."/>
            <person name="Berbee M.L."/>
        </authorList>
    </citation>
    <scope>NUCLEOTIDE SEQUENCE [LARGE SCALE GENOMIC DNA]</scope>
    <source>
        <strain evidence="2 3">JEL478</strain>
    </source>
</reference>
<feature type="compositionally biased region" description="Low complexity" evidence="1">
    <location>
        <begin position="306"/>
        <end position="332"/>
    </location>
</feature>
<name>A0A139A7P9_GONPJ</name>
<accession>A0A139A7P9</accession>
<dbReference type="EMBL" id="KQ965784">
    <property type="protein sequence ID" value="KXS12831.1"/>
    <property type="molecule type" value="Genomic_DNA"/>
</dbReference>